<name>A0AAI8W1U4_9PEZI</name>
<evidence type="ECO:0000313" key="3">
    <source>
        <dbReference type="Proteomes" id="UP001296104"/>
    </source>
</evidence>
<feature type="transmembrane region" description="Helical" evidence="1">
    <location>
        <begin position="157"/>
        <end position="177"/>
    </location>
</feature>
<feature type="transmembrane region" description="Helical" evidence="1">
    <location>
        <begin position="45"/>
        <end position="67"/>
    </location>
</feature>
<dbReference type="EMBL" id="CAVMBE010000001">
    <property type="protein sequence ID" value="CAK3761475.1"/>
    <property type="molecule type" value="Genomic_DNA"/>
</dbReference>
<accession>A0AAI8W1U4</accession>
<evidence type="ECO:0000256" key="1">
    <source>
        <dbReference type="SAM" id="Phobius"/>
    </source>
</evidence>
<feature type="transmembrane region" description="Helical" evidence="1">
    <location>
        <begin position="259"/>
        <end position="279"/>
    </location>
</feature>
<feature type="transmembrane region" description="Helical" evidence="1">
    <location>
        <begin position="227"/>
        <end position="247"/>
    </location>
</feature>
<keyword evidence="1" id="KW-1133">Transmembrane helix</keyword>
<dbReference type="AlphaFoldDB" id="A0AAI8W1U4"/>
<keyword evidence="3" id="KW-1185">Reference proteome</keyword>
<dbReference type="Proteomes" id="UP001296104">
    <property type="component" value="Unassembled WGS sequence"/>
</dbReference>
<proteinExistence type="predicted"/>
<keyword evidence="1" id="KW-0472">Membrane</keyword>
<evidence type="ECO:0000313" key="2">
    <source>
        <dbReference type="EMBL" id="CAK3761475.1"/>
    </source>
</evidence>
<gene>
    <name evidence="2" type="ORF">LECACI_7A000307</name>
</gene>
<feature type="transmembrane region" description="Helical" evidence="1">
    <location>
        <begin position="12"/>
        <end position="33"/>
    </location>
</feature>
<organism evidence="2 3">
    <name type="scientific">Lecanosticta acicola</name>
    <dbReference type="NCBI Taxonomy" id="111012"/>
    <lineage>
        <taxon>Eukaryota</taxon>
        <taxon>Fungi</taxon>
        <taxon>Dikarya</taxon>
        <taxon>Ascomycota</taxon>
        <taxon>Pezizomycotina</taxon>
        <taxon>Dothideomycetes</taxon>
        <taxon>Dothideomycetidae</taxon>
        <taxon>Mycosphaerellales</taxon>
        <taxon>Mycosphaerellaceae</taxon>
        <taxon>Lecanosticta</taxon>
    </lineage>
</organism>
<feature type="transmembrane region" description="Helical" evidence="1">
    <location>
        <begin position="189"/>
        <end position="206"/>
    </location>
</feature>
<sequence length="281" mass="31886">MRAQLFSALVNIAYTTLLPTFIIGRRLFIAIVWTSKFTDLDIVQFLLAAACFGPAWLISAGIFVTIWRTYVLFPDNRQDREGNIVPSLEELWKTVYHHNGVLHTDCRCRKHDSDSHLLRCGHIVSHQTLKQMSKEPEGWNFCSACQMVAFHRGDSHLTAFAKFTVGSTCVSVVMLGMGVSLDAKMEMKALRVIMLLPSLWFFYGAIKLRDCEGFEWWRKIPNFFNGRVAQGILFVMPVTAILATWSVERFYEAIVELPQEFFGVATVATGALGVGRLLLRR</sequence>
<reference evidence="2" key="1">
    <citation type="submission" date="2023-11" db="EMBL/GenBank/DDBJ databases">
        <authorList>
            <person name="Alioto T."/>
            <person name="Alioto T."/>
            <person name="Gomez Garrido J."/>
        </authorList>
    </citation>
    <scope>NUCLEOTIDE SEQUENCE</scope>
</reference>
<comment type="caution">
    <text evidence="2">The sequence shown here is derived from an EMBL/GenBank/DDBJ whole genome shotgun (WGS) entry which is preliminary data.</text>
</comment>
<keyword evidence="1" id="KW-0812">Transmembrane</keyword>
<protein>
    <submittedName>
        <fullName evidence="2">Uncharacterized protein</fullName>
    </submittedName>
</protein>